<evidence type="ECO:0000256" key="1">
    <source>
        <dbReference type="ARBA" id="ARBA00010007"/>
    </source>
</evidence>
<evidence type="ECO:0000313" key="5">
    <source>
        <dbReference type="Proteomes" id="UP000538566"/>
    </source>
</evidence>
<dbReference type="Pfam" id="PF13409">
    <property type="entry name" value="GST_N_2"/>
    <property type="match status" value="1"/>
</dbReference>
<reference evidence="4 5" key="1">
    <citation type="submission" date="2020-08" db="EMBL/GenBank/DDBJ databases">
        <title>Genomic Encyclopedia of Type Strains, Phase IV (KMG-IV): sequencing the most valuable type-strain genomes for metagenomic binning, comparative biology and taxonomic classification.</title>
        <authorList>
            <person name="Goeker M."/>
        </authorList>
    </citation>
    <scope>NUCLEOTIDE SEQUENCE [LARGE SCALE GENOMIC DNA]</scope>
    <source>
        <strain evidence="4 5">DSM 17507</strain>
    </source>
</reference>
<dbReference type="InterPro" id="IPR034333">
    <property type="entry name" value="GST_Zeta_N"/>
</dbReference>
<evidence type="ECO:0000259" key="2">
    <source>
        <dbReference type="PROSITE" id="PS50404"/>
    </source>
</evidence>
<dbReference type="CDD" id="cd03191">
    <property type="entry name" value="GST_C_Zeta"/>
    <property type="match status" value="1"/>
</dbReference>
<protein>
    <submittedName>
        <fullName evidence="4">Maleylpyruvate isomerase</fullName>
        <ecNumber evidence="4">5.2.1.4</ecNumber>
    </submittedName>
</protein>
<dbReference type="SUPFAM" id="SSF52833">
    <property type="entry name" value="Thioredoxin-like"/>
    <property type="match status" value="1"/>
</dbReference>
<dbReference type="PROSITE" id="PS50405">
    <property type="entry name" value="GST_CTER"/>
    <property type="match status" value="1"/>
</dbReference>
<organism evidence="4 5">
    <name type="scientific">Novosphingobium taihuense</name>
    <dbReference type="NCBI Taxonomy" id="260085"/>
    <lineage>
        <taxon>Bacteria</taxon>
        <taxon>Pseudomonadati</taxon>
        <taxon>Pseudomonadota</taxon>
        <taxon>Alphaproteobacteria</taxon>
        <taxon>Sphingomonadales</taxon>
        <taxon>Sphingomonadaceae</taxon>
        <taxon>Novosphingobium</taxon>
    </lineage>
</organism>
<keyword evidence="4" id="KW-0413">Isomerase</keyword>
<dbReference type="SFLD" id="SFLDG00358">
    <property type="entry name" value="Main_(cytGST)"/>
    <property type="match status" value="1"/>
</dbReference>
<dbReference type="InterPro" id="IPR010987">
    <property type="entry name" value="Glutathione-S-Trfase_C-like"/>
</dbReference>
<comment type="similarity">
    <text evidence="1">Belongs to the GST superfamily. Zeta family.</text>
</comment>
<name>A0A7W7EXI2_9SPHN</name>
<keyword evidence="5" id="KW-1185">Reference proteome</keyword>
<dbReference type="InterPro" id="IPR005955">
    <property type="entry name" value="GST_Zeta"/>
</dbReference>
<dbReference type="PANTHER" id="PTHR42673:SF4">
    <property type="entry name" value="MALEYLACETOACETATE ISOMERASE"/>
    <property type="match status" value="1"/>
</dbReference>
<comment type="caution">
    <text evidence="4">The sequence shown here is derived from an EMBL/GenBank/DDBJ whole genome shotgun (WGS) entry which is preliminary data.</text>
</comment>
<dbReference type="GO" id="GO:0050077">
    <property type="term" value="F:maleylpyruvate isomerase activity"/>
    <property type="evidence" value="ECO:0007669"/>
    <property type="project" value="UniProtKB-EC"/>
</dbReference>
<dbReference type="NCBIfam" id="TIGR01262">
    <property type="entry name" value="maiA"/>
    <property type="match status" value="1"/>
</dbReference>
<dbReference type="Proteomes" id="UP000538566">
    <property type="component" value="Unassembled WGS sequence"/>
</dbReference>
<dbReference type="GO" id="GO:0005737">
    <property type="term" value="C:cytoplasm"/>
    <property type="evidence" value="ECO:0007669"/>
    <property type="project" value="InterPro"/>
</dbReference>
<dbReference type="EC" id="5.2.1.4" evidence="4"/>
<evidence type="ECO:0000313" key="4">
    <source>
        <dbReference type="EMBL" id="MBB4615365.1"/>
    </source>
</evidence>
<dbReference type="GO" id="GO:0006749">
    <property type="term" value="P:glutathione metabolic process"/>
    <property type="evidence" value="ECO:0007669"/>
    <property type="project" value="TreeGrafter"/>
</dbReference>
<evidence type="ECO:0000259" key="3">
    <source>
        <dbReference type="PROSITE" id="PS50405"/>
    </source>
</evidence>
<dbReference type="EMBL" id="JACHOA010000008">
    <property type="protein sequence ID" value="MBB4615365.1"/>
    <property type="molecule type" value="Genomic_DNA"/>
</dbReference>
<feature type="domain" description="GST C-terminal" evidence="3">
    <location>
        <begin position="106"/>
        <end position="230"/>
    </location>
</feature>
<dbReference type="PROSITE" id="PS50404">
    <property type="entry name" value="GST_NTER"/>
    <property type="match status" value="1"/>
</dbReference>
<dbReference type="SUPFAM" id="SSF47616">
    <property type="entry name" value="GST C-terminal domain-like"/>
    <property type="match status" value="1"/>
</dbReference>
<dbReference type="InterPro" id="IPR004045">
    <property type="entry name" value="Glutathione_S-Trfase_N"/>
</dbReference>
<dbReference type="GO" id="GO:0004364">
    <property type="term" value="F:glutathione transferase activity"/>
    <property type="evidence" value="ECO:0007669"/>
    <property type="project" value="TreeGrafter"/>
</dbReference>
<dbReference type="InterPro" id="IPR036282">
    <property type="entry name" value="Glutathione-S-Trfase_C_sf"/>
</dbReference>
<dbReference type="SFLD" id="SFLDS00019">
    <property type="entry name" value="Glutathione_Transferase_(cytos"/>
    <property type="match status" value="1"/>
</dbReference>
<dbReference type="CDD" id="cd03042">
    <property type="entry name" value="GST_N_Zeta"/>
    <property type="match status" value="1"/>
</dbReference>
<dbReference type="Gene3D" id="3.40.30.10">
    <property type="entry name" value="Glutaredoxin"/>
    <property type="match status" value="1"/>
</dbReference>
<dbReference type="InterPro" id="IPR036249">
    <property type="entry name" value="Thioredoxin-like_sf"/>
</dbReference>
<keyword evidence="4" id="KW-0670">Pyruvate</keyword>
<dbReference type="InterPro" id="IPR040079">
    <property type="entry name" value="Glutathione_S-Trfase"/>
</dbReference>
<proteinExistence type="inferred from homology"/>
<dbReference type="Gene3D" id="1.20.1050.10">
    <property type="match status" value="1"/>
</dbReference>
<feature type="domain" description="GST N-terminal" evidence="2">
    <location>
        <begin position="20"/>
        <end position="101"/>
    </location>
</feature>
<accession>A0A7W7EXI2</accession>
<dbReference type="PANTHER" id="PTHR42673">
    <property type="entry name" value="MALEYLACETOACETATE ISOMERASE"/>
    <property type="match status" value="1"/>
</dbReference>
<dbReference type="AlphaFoldDB" id="A0A7W7EXI2"/>
<sequence length="230" mass="24928">MASAAVTVTRAFGMIDMACEPLILHGYWRSTASWRVRIALGLKGLEWEGKAHDLRAGDQRASDYLALNPQGFVPALEVGDDLLTQSLAIIEYLDELHPDPPLLPAEPLERAKVRAFAQVIACDIHPVQNLKVLKMLKKTGLDQAAIDAWAVQVIEQGLAACSELIAENSGPFCFGDKVTLADVLLVPQLGNARRFGARFDFGRITEIEAACAKLPAFAAARPENQPDADA</sequence>
<dbReference type="GO" id="GO:0016034">
    <property type="term" value="F:maleylacetoacetate isomerase activity"/>
    <property type="evidence" value="ECO:0007669"/>
    <property type="project" value="TreeGrafter"/>
</dbReference>
<dbReference type="GO" id="GO:0006559">
    <property type="term" value="P:L-phenylalanine catabolic process"/>
    <property type="evidence" value="ECO:0007669"/>
    <property type="project" value="TreeGrafter"/>
</dbReference>
<dbReference type="Pfam" id="PF13410">
    <property type="entry name" value="GST_C_2"/>
    <property type="match status" value="1"/>
</dbReference>
<gene>
    <name evidence="4" type="ORF">GGR37_003661</name>
</gene>
<dbReference type="FunFam" id="1.20.1050.10:FF:000010">
    <property type="entry name" value="Maleylacetoacetate isomerase isoform 1"/>
    <property type="match status" value="1"/>
</dbReference>
<dbReference type="InterPro" id="IPR034330">
    <property type="entry name" value="GST_Zeta_C"/>
</dbReference>